<dbReference type="OrthoDB" id="2908954at2"/>
<keyword evidence="8" id="KW-1185">Reference proteome</keyword>
<comment type="subcellular location">
    <subcellularLocation>
        <location evidence="1">Membrane</location>
        <topology evidence="1">Multi-pass membrane protein</topology>
    </subcellularLocation>
</comment>
<evidence type="ECO:0000256" key="3">
    <source>
        <dbReference type="ARBA" id="ARBA00022692"/>
    </source>
</evidence>
<accession>A0A518CRS6</accession>
<sequence length="332" mass="36563">MPTAPKRRMHNCLDHPFPYFSVTNAIMSLRPWFQLVRLPALFSAWSNIWLGYLLTHEHLLPVTSVLLLMLSSTGLYLAGMAFNDYFDRHIDAKERPFRPIPSGAICPKHALALSVILMLVGFVAASFVSLNSLYIALAISASVLLYDAGGKVYIVGPILMGLCRYLNVLLGASLAINLWEPGLQAVALLSGLYVLALTWFGRNEAEESSPVELKIGTLALGFVALLMVRAVFFWYVPANDLDDTAVAPFPIHRLIAFAGLMAVFVLIGRKIIAAIRQPSPAQVQLAMRTLLTSIIFFDAIYILAFHGCYGYAIATACLFLPAKLIGRRLYVT</sequence>
<evidence type="ECO:0000256" key="5">
    <source>
        <dbReference type="ARBA" id="ARBA00023136"/>
    </source>
</evidence>
<gene>
    <name evidence="7" type="ORF">Pla110_36820</name>
</gene>
<feature type="transmembrane region" description="Helical" evidence="6">
    <location>
        <begin position="182"/>
        <end position="201"/>
    </location>
</feature>
<dbReference type="GO" id="GO:0016020">
    <property type="term" value="C:membrane"/>
    <property type="evidence" value="ECO:0007669"/>
    <property type="project" value="UniProtKB-SubCell"/>
</dbReference>
<feature type="transmembrane region" description="Helical" evidence="6">
    <location>
        <begin position="254"/>
        <end position="273"/>
    </location>
</feature>
<evidence type="ECO:0000256" key="1">
    <source>
        <dbReference type="ARBA" id="ARBA00004141"/>
    </source>
</evidence>
<name>A0A518CRS6_9PLAN</name>
<dbReference type="Proteomes" id="UP000317178">
    <property type="component" value="Chromosome"/>
</dbReference>
<dbReference type="GO" id="GO:0016765">
    <property type="term" value="F:transferase activity, transferring alkyl or aryl (other than methyl) groups"/>
    <property type="evidence" value="ECO:0007669"/>
    <property type="project" value="InterPro"/>
</dbReference>
<evidence type="ECO:0000313" key="7">
    <source>
        <dbReference type="EMBL" id="QDU81931.1"/>
    </source>
</evidence>
<reference evidence="7 8" key="1">
    <citation type="submission" date="2019-02" db="EMBL/GenBank/DDBJ databases">
        <title>Deep-cultivation of Planctomycetes and their phenomic and genomic characterization uncovers novel biology.</title>
        <authorList>
            <person name="Wiegand S."/>
            <person name="Jogler M."/>
            <person name="Boedeker C."/>
            <person name="Pinto D."/>
            <person name="Vollmers J."/>
            <person name="Rivas-Marin E."/>
            <person name="Kohn T."/>
            <person name="Peeters S.H."/>
            <person name="Heuer A."/>
            <person name="Rast P."/>
            <person name="Oberbeckmann S."/>
            <person name="Bunk B."/>
            <person name="Jeske O."/>
            <person name="Meyerdierks A."/>
            <person name="Storesund J.E."/>
            <person name="Kallscheuer N."/>
            <person name="Luecker S."/>
            <person name="Lage O.M."/>
            <person name="Pohl T."/>
            <person name="Merkel B.J."/>
            <person name="Hornburger P."/>
            <person name="Mueller R.-W."/>
            <person name="Bruemmer F."/>
            <person name="Labrenz M."/>
            <person name="Spormann A.M."/>
            <person name="Op den Camp H."/>
            <person name="Overmann J."/>
            <person name="Amann R."/>
            <person name="Jetten M.S.M."/>
            <person name="Mascher T."/>
            <person name="Medema M.H."/>
            <person name="Devos D.P."/>
            <person name="Kaster A.-K."/>
            <person name="Ovreas L."/>
            <person name="Rohde M."/>
            <person name="Galperin M.Y."/>
            <person name="Jogler C."/>
        </authorList>
    </citation>
    <scope>NUCLEOTIDE SEQUENCE [LARGE SCALE GENOMIC DNA]</scope>
    <source>
        <strain evidence="7 8">Pla110</strain>
    </source>
</reference>
<keyword evidence="4 6" id="KW-1133">Transmembrane helix</keyword>
<evidence type="ECO:0000256" key="4">
    <source>
        <dbReference type="ARBA" id="ARBA00022989"/>
    </source>
</evidence>
<dbReference type="InterPro" id="IPR044878">
    <property type="entry name" value="UbiA_sf"/>
</dbReference>
<feature type="transmembrane region" description="Helical" evidence="6">
    <location>
        <begin position="60"/>
        <end position="82"/>
    </location>
</feature>
<dbReference type="EMBL" id="CP036281">
    <property type="protein sequence ID" value="QDU81931.1"/>
    <property type="molecule type" value="Genomic_DNA"/>
</dbReference>
<evidence type="ECO:0000256" key="2">
    <source>
        <dbReference type="ARBA" id="ARBA00022475"/>
    </source>
</evidence>
<feature type="transmembrane region" description="Helical" evidence="6">
    <location>
        <begin position="35"/>
        <end position="54"/>
    </location>
</feature>
<proteinExistence type="predicted"/>
<dbReference type="PANTHER" id="PTHR42723:SF1">
    <property type="entry name" value="CHLOROPHYLL SYNTHASE, CHLOROPLASTIC"/>
    <property type="match status" value="1"/>
</dbReference>
<feature type="transmembrane region" description="Helical" evidence="6">
    <location>
        <begin position="213"/>
        <end position="234"/>
    </location>
</feature>
<protein>
    <submittedName>
        <fullName evidence="7">Prenyltransferase</fullName>
    </submittedName>
</protein>
<dbReference type="InterPro" id="IPR050475">
    <property type="entry name" value="Prenyltransferase_related"/>
</dbReference>
<organism evidence="7 8">
    <name type="scientific">Polystyrenella longa</name>
    <dbReference type="NCBI Taxonomy" id="2528007"/>
    <lineage>
        <taxon>Bacteria</taxon>
        <taxon>Pseudomonadati</taxon>
        <taxon>Planctomycetota</taxon>
        <taxon>Planctomycetia</taxon>
        <taxon>Planctomycetales</taxon>
        <taxon>Planctomycetaceae</taxon>
        <taxon>Polystyrenella</taxon>
    </lineage>
</organism>
<feature type="transmembrane region" description="Helical" evidence="6">
    <location>
        <begin position="153"/>
        <end position="176"/>
    </location>
</feature>
<dbReference type="PANTHER" id="PTHR42723">
    <property type="entry name" value="CHLOROPHYLL SYNTHASE"/>
    <property type="match status" value="1"/>
</dbReference>
<feature type="transmembrane region" description="Helical" evidence="6">
    <location>
        <begin position="309"/>
        <end position="326"/>
    </location>
</feature>
<evidence type="ECO:0000313" key="8">
    <source>
        <dbReference type="Proteomes" id="UP000317178"/>
    </source>
</evidence>
<dbReference type="Gene3D" id="1.10.357.140">
    <property type="entry name" value="UbiA prenyltransferase"/>
    <property type="match status" value="1"/>
</dbReference>
<evidence type="ECO:0000256" key="6">
    <source>
        <dbReference type="SAM" id="Phobius"/>
    </source>
</evidence>
<keyword evidence="5 6" id="KW-0472">Membrane</keyword>
<keyword evidence="3 6" id="KW-0812">Transmembrane</keyword>
<dbReference type="AlphaFoldDB" id="A0A518CRS6"/>
<dbReference type="CDD" id="cd13964">
    <property type="entry name" value="PT_UbiA_1"/>
    <property type="match status" value="1"/>
</dbReference>
<dbReference type="Pfam" id="PF01040">
    <property type="entry name" value="UbiA"/>
    <property type="match status" value="1"/>
</dbReference>
<dbReference type="InterPro" id="IPR000537">
    <property type="entry name" value="UbiA_prenyltransferase"/>
</dbReference>
<keyword evidence="2" id="KW-1003">Cell membrane</keyword>
<keyword evidence="7" id="KW-0808">Transferase</keyword>
<dbReference type="KEGG" id="plon:Pla110_36820"/>